<dbReference type="OrthoDB" id="4404959at2"/>
<evidence type="ECO:0000256" key="1">
    <source>
        <dbReference type="ARBA" id="ARBA00004429"/>
    </source>
</evidence>
<organism evidence="11 12">
    <name type="scientific">Phyllobacterium myrsinacearum</name>
    <dbReference type="NCBI Taxonomy" id="28101"/>
    <lineage>
        <taxon>Bacteria</taxon>
        <taxon>Pseudomonadati</taxon>
        <taxon>Pseudomonadota</taxon>
        <taxon>Alphaproteobacteria</taxon>
        <taxon>Hyphomicrobiales</taxon>
        <taxon>Phyllobacteriaceae</taxon>
        <taxon>Phyllobacterium</taxon>
    </lineage>
</organism>
<gene>
    <name evidence="11" type="ORF">C5750_10440</name>
</gene>
<keyword evidence="12" id="KW-1185">Reference proteome</keyword>
<keyword evidence="5" id="KW-0997">Cell inner membrane</keyword>
<dbReference type="InterPro" id="IPR035906">
    <property type="entry name" value="MetI-like_sf"/>
</dbReference>
<name>A0A2S9JQT2_9HYPH</name>
<evidence type="ECO:0000256" key="4">
    <source>
        <dbReference type="ARBA" id="ARBA00022475"/>
    </source>
</evidence>
<dbReference type="PANTHER" id="PTHR30614:SF10">
    <property type="entry name" value="ARGININE ABC TRANSPORTER PERMEASE PROTEIN ARTM"/>
    <property type="match status" value="1"/>
</dbReference>
<dbReference type="InterPro" id="IPR010065">
    <property type="entry name" value="AA_ABC_transptr_permease_3TM"/>
</dbReference>
<dbReference type="InterPro" id="IPR043429">
    <property type="entry name" value="ArtM/GltK/GlnP/TcyL/YhdX-like"/>
</dbReference>
<evidence type="ECO:0000259" key="10">
    <source>
        <dbReference type="PROSITE" id="PS50928"/>
    </source>
</evidence>
<dbReference type="AlphaFoldDB" id="A0A2S9JQT2"/>
<dbReference type="GO" id="GO:0006865">
    <property type="term" value="P:amino acid transport"/>
    <property type="evidence" value="ECO:0007669"/>
    <property type="project" value="TreeGrafter"/>
</dbReference>
<feature type="transmembrane region" description="Helical" evidence="9">
    <location>
        <begin position="230"/>
        <end position="251"/>
    </location>
</feature>
<keyword evidence="3 9" id="KW-0813">Transport</keyword>
<evidence type="ECO:0000256" key="8">
    <source>
        <dbReference type="ARBA" id="ARBA00023136"/>
    </source>
</evidence>
<feature type="transmembrane region" description="Helical" evidence="9">
    <location>
        <begin position="95"/>
        <end position="116"/>
    </location>
</feature>
<dbReference type="SUPFAM" id="SSF161098">
    <property type="entry name" value="MetI-like"/>
    <property type="match status" value="1"/>
</dbReference>
<feature type="transmembrane region" description="Helical" evidence="9">
    <location>
        <begin position="12"/>
        <end position="31"/>
    </location>
</feature>
<dbReference type="Gene3D" id="1.10.3720.10">
    <property type="entry name" value="MetI-like"/>
    <property type="match status" value="1"/>
</dbReference>
<dbReference type="GO" id="GO:0022857">
    <property type="term" value="F:transmembrane transporter activity"/>
    <property type="evidence" value="ECO:0007669"/>
    <property type="project" value="InterPro"/>
</dbReference>
<evidence type="ECO:0000313" key="11">
    <source>
        <dbReference type="EMBL" id="PRD55554.1"/>
    </source>
</evidence>
<evidence type="ECO:0000256" key="3">
    <source>
        <dbReference type="ARBA" id="ARBA00022448"/>
    </source>
</evidence>
<dbReference type="NCBIfam" id="TIGR01726">
    <property type="entry name" value="HEQRo_perm_3TM"/>
    <property type="match status" value="1"/>
</dbReference>
<sequence length="262" mass="29422">MTVPRFVHLHRSAMMLLALWLIYWCATRLKWDWLPLYWHNGLIQAGLRNTVLIFAISWTAGLLLGTLLGLAQAIGPIYAAAPSRVYCTIMRGTPLLLQLWLIYFGLGSLFPQIPWIRNSGAWVYLREGWPFAVLSLSLCFAAYEGEVLRGALRSVPKGQLEAAKAFGMSPSMQLRRVWLPQAFHLALPTLGGDAILLLKSTPLVATVAVKDLFFVSDQVRQDTFIVYEPLIALAVMYVFFAGIVALCFRWLERRVPNRSLGG</sequence>
<keyword evidence="4" id="KW-1003">Cell membrane</keyword>
<dbReference type="GO" id="GO:0043190">
    <property type="term" value="C:ATP-binding cassette (ABC) transporter complex"/>
    <property type="evidence" value="ECO:0007669"/>
    <property type="project" value="InterPro"/>
</dbReference>
<reference evidence="11 12" key="1">
    <citation type="submission" date="2018-02" db="EMBL/GenBank/DDBJ databases">
        <title>The draft genome of Phyllobacterium myrsinacearum DSM5892.</title>
        <authorList>
            <person name="Li L."/>
            <person name="Liu L."/>
            <person name="Zhang X."/>
            <person name="Wang T."/>
        </authorList>
    </citation>
    <scope>NUCLEOTIDE SEQUENCE [LARGE SCALE GENOMIC DNA]</scope>
    <source>
        <strain evidence="11 12">DSM 5892</strain>
    </source>
</reference>
<evidence type="ECO:0000256" key="5">
    <source>
        <dbReference type="ARBA" id="ARBA00022519"/>
    </source>
</evidence>
<dbReference type="InterPro" id="IPR000515">
    <property type="entry name" value="MetI-like"/>
</dbReference>
<proteinExistence type="inferred from homology"/>
<keyword evidence="6 9" id="KW-0812">Transmembrane</keyword>
<comment type="caution">
    <text evidence="11">The sequence shown here is derived from an EMBL/GenBank/DDBJ whole genome shotgun (WGS) entry which is preliminary data.</text>
</comment>
<comment type="subcellular location">
    <subcellularLocation>
        <location evidence="1">Cell inner membrane</location>
        <topology evidence="1">Multi-pass membrane protein</topology>
    </subcellularLocation>
    <subcellularLocation>
        <location evidence="9">Cell membrane</location>
        <topology evidence="9">Multi-pass membrane protein</topology>
    </subcellularLocation>
</comment>
<evidence type="ECO:0000256" key="6">
    <source>
        <dbReference type="ARBA" id="ARBA00022692"/>
    </source>
</evidence>
<dbReference type="Proteomes" id="UP000238563">
    <property type="component" value="Unassembled WGS sequence"/>
</dbReference>
<dbReference type="EMBL" id="PVBT01000002">
    <property type="protein sequence ID" value="PRD55554.1"/>
    <property type="molecule type" value="Genomic_DNA"/>
</dbReference>
<evidence type="ECO:0000313" key="12">
    <source>
        <dbReference type="Proteomes" id="UP000238563"/>
    </source>
</evidence>
<feature type="transmembrane region" description="Helical" evidence="9">
    <location>
        <begin position="51"/>
        <end position="74"/>
    </location>
</feature>
<evidence type="ECO:0000256" key="9">
    <source>
        <dbReference type="RuleBase" id="RU363032"/>
    </source>
</evidence>
<protein>
    <submittedName>
        <fullName evidence="11">ABC transporter permease</fullName>
    </submittedName>
</protein>
<dbReference type="PANTHER" id="PTHR30614">
    <property type="entry name" value="MEMBRANE COMPONENT OF AMINO ACID ABC TRANSPORTER"/>
    <property type="match status" value="1"/>
</dbReference>
<accession>A0A2S9JQT2</accession>
<comment type="similarity">
    <text evidence="2">Belongs to the binding-protein-dependent transport system permease family. HisMQ subfamily.</text>
</comment>
<evidence type="ECO:0000256" key="2">
    <source>
        <dbReference type="ARBA" id="ARBA00010072"/>
    </source>
</evidence>
<keyword evidence="7 9" id="KW-1133">Transmembrane helix</keyword>
<keyword evidence="8 9" id="KW-0472">Membrane</keyword>
<dbReference type="PROSITE" id="PS50928">
    <property type="entry name" value="ABC_TM1"/>
    <property type="match status" value="1"/>
</dbReference>
<evidence type="ECO:0000256" key="7">
    <source>
        <dbReference type="ARBA" id="ARBA00022989"/>
    </source>
</evidence>
<feature type="domain" description="ABC transmembrane type-1" evidence="10">
    <location>
        <begin position="47"/>
        <end position="248"/>
    </location>
</feature>
<dbReference type="CDD" id="cd06261">
    <property type="entry name" value="TM_PBP2"/>
    <property type="match status" value="1"/>
</dbReference>
<dbReference type="Pfam" id="PF00528">
    <property type="entry name" value="BPD_transp_1"/>
    <property type="match status" value="1"/>
</dbReference>
<dbReference type="RefSeq" id="WP_105733783.1">
    <property type="nucleotide sequence ID" value="NZ_PVBT01000002.1"/>
</dbReference>